<dbReference type="AlphaFoldDB" id="A0A6P4J7Y6"/>
<dbReference type="OrthoDB" id="332281at2759"/>
<comment type="similarity">
    <text evidence="2">Belongs to the COG2 family.</text>
</comment>
<dbReference type="PANTHER" id="PTHR12961:SF0">
    <property type="entry name" value="CONSERVED OLIGOMERIC GOLGI COMPLEX SUBUNIT 2"/>
    <property type="match status" value="1"/>
</dbReference>
<dbReference type="Pfam" id="PF06148">
    <property type="entry name" value="COG2_N"/>
    <property type="match status" value="1"/>
</dbReference>
<name>A0A6P4J7Y6_DROKI</name>
<proteinExistence type="inferred from homology"/>
<organism evidence="12 13">
    <name type="scientific">Drosophila kikkawai</name>
    <name type="common">Fruit fly</name>
    <dbReference type="NCBI Taxonomy" id="30033"/>
    <lineage>
        <taxon>Eukaryota</taxon>
        <taxon>Metazoa</taxon>
        <taxon>Ecdysozoa</taxon>
        <taxon>Arthropoda</taxon>
        <taxon>Hexapoda</taxon>
        <taxon>Insecta</taxon>
        <taxon>Pterygota</taxon>
        <taxon>Neoptera</taxon>
        <taxon>Endopterygota</taxon>
        <taxon>Diptera</taxon>
        <taxon>Brachycera</taxon>
        <taxon>Muscomorpha</taxon>
        <taxon>Ephydroidea</taxon>
        <taxon>Drosophilidae</taxon>
        <taxon>Drosophila</taxon>
        <taxon>Sophophora</taxon>
    </lineage>
</organism>
<dbReference type="InterPro" id="IPR024602">
    <property type="entry name" value="COG_su2_N"/>
</dbReference>
<feature type="domain" description="COG complex component COG2 C-terminal" evidence="11">
    <location>
        <begin position="376"/>
        <end position="677"/>
    </location>
</feature>
<dbReference type="PANTHER" id="PTHR12961">
    <property type="entry name" value="CONSERVED OLIGOMERIC GOLGI COMPLEX COMPONENT 2"/>
    <property type="match status" value="1"/>
</dbReference>
<keyword evidence="4" id="KW-0813">Transport</keyword>
<evidence type="ECO:0000256" key="7">
    <source>
        <dbReference type="ARBA" id="ARBA00023136"/>
    </source>
</evidence>
<dbReference type="InterPro" id="IPR009316">
    <property type="entry name" value="COG2"/>
</dbReference>
<dbReference type="Proteomes" id="UP001652661">
    <property type="component" value="Chromosome 3R"/>
</dbReference>
<dbReference type="GO" id="GO:0007030">
    <property type="term" value="P:Golgi organization"/>
    <property type="evidence" value="ECO:0007669"/>
    <property type="project" value="InterPro"/>
</dbReference>
<dbReference type="InterPro" id="IPR024603">
    <property type="entry name" value="COG_complex_COG2_C"/>
</dbReference>
<dbReference type="GO" id="GO:0017119">
    <property type="term" value="C:Golgi transport complex"/>
    <property type="evidence" value="ECO:0007669"/>
    <property type="project" value="TreeGrafter"/>
</dbReference>
<feature type="region of interest" description="Disordered" evidence="9">
    <location>
        <begin position="640"/>
        <end position="665"/>
    </location>
</feature>
<feature type="domain" description="Conserved oligomeric Golgi complex subunit 2 N-terminal" evidence="10">
    <location>
        <begin position="22"/>
        <end position="95"/>
    </location>
</feature>
<evidence type="ECO:0000256" key="1">
    <source>
        <dbReference type="ARBA" id="ARBA00004395"/>
    </source>
</evidence>
<keyword evidence="12" id="KW-1185">Reference proteome</keyword>
<evidence type="ECO:0000256" key="5">
    <source>
        <dbReference type="ARBA" id="ARBA00022927"/>
    </source>
</evidence>
<keyword evidence="5" id="KW-0653">Protein transport</keyword>
<dbReference type="OMA" id="CWAEGVY"/>
<evidence type="ECO:0000256" key="9">
    <source>
        <dbReference type="SAM" id="MobiDB-lite"/>
    </source>
</evidence>
<evidence type="ECO:0000313" key="13">
    <source>
        <dbReference type="RefSeq" id="XP_017031531.1"/>
    </source>
</evidence>
<accession>A0A6P4J7Y6</accession>
<evidence type="ECO:0000313" key="12">
    <source>
        <dbReference type="Proteomes" id="UP001652661"/>
    </source>
</evidence>
<gene>
    <name evidence="13" type="primary">Cog2</name>
</gene>
<evidence type="ECO:0000256" key="4">
    <source>
        <dbReference type="ARBA" id="ARBA00022448"/>
    </source>
</evidence>
<evidence type="ECO:0000256" key="3">
    <source>
        <dbReference type="ARBA" id="ARBA00020977"/>
    </source>
</evidence>
<dbReference type="GO" id="GO:0006891">
    <property type="term" value="P:intra-Golgi vesicle-mediated transport"/>
    <property type="evidence" value="ECO:0007669"/>
    <property type="project" value="TreeGrafter"/>
</dbReference>
<sequence length="716" mass="81207">MHDPATKPVHLPAGSTSTAEKLCFDKTEFMKANFSVDEFLHKNRNAPSLEQLRDNLGVYLKGLRAAMIDLINEDYADFVNLSANLVGLDQSIETIQRPLEQFRSDIESIHDLIDENVSELRAQLEEKRQLREFKRSLQSLKKVYETIAKLQDLIDRKLSGDQPVQAVDLERAALDLIQLQFHEKHCSKHLNVDQQAKIRQLEEQLHQHLRRFFNDALGQARNSAPEHLERCLRIYITLNACGQAESAFREDVVAPYMSGVIGEQQLQNSPQGLAGIYSKILNFISLHMTDLLRLTLYSDKFPGFNFVVNSYWADVESRLELHMNSIFAPGNSEVFYVKYKCTRDFLAKIEELLASSGEQAVALYRQHKQTKSFEARWNLPVYFQICFQEIAGQFEAKLEPVLQDDTLNATNTDEKAYKLTTFNAAKEAMQRCWAEGVYLPEVFPKFYKLNVQIVLRLSRWITDAIAVSKGSSFAKSFTRHQLLIALHSDIRKLDAYLPELQQLIVQSVPADQRSKMFNDVLGKSMAALGDALGGHLSSIQNTLVELLIGECETENVRQVNDLPRLYRKTNREVPSRCSGYVEQMIRPLKAFAQQHESQLGTLVVEQILSEVASHITKAYFNVVSDVLTSVQKTEESLRRLRNVKSGGSGGSGAPPTQGSSAVMSDDDKIRVQLRVDVTAWKQELANLNFQASQIDKLSELTDMVEDSIKLRDTRSS</sequence>
<dbReference type="GO" id="GO:0015031">
    <property type="term" value="P:protein transport"/>
    <property type="evidence" value="ECO:0007669"/>
    <property type="project" value="UniProtKB-KW"/>
</dbReference>
<evidence type="ECO:0000256" key="8">
    <source>
        <dbReference type="ARBA" id="ARBA00031344"/>
    </source>
</evidence>
<dbReference type="GO" id="GO:0000139">
    <property type="term" value="C:Golgi membrane"/>
    <property type="evidence" value="ECO:0007669"/>
    <property type="project" value="UniProtKB-SubCell"/>
</dbReference>
<comment type="subcellular location">
    <subcellularLocation>
        <location evidence="1">Golgi apparatus membrane</location>
        <topology evidence="1">Peripheral membrane protein</topology>
    </subcellularLocation>
</comment>
<evidence type="ECO:0000259" key="11">
    <source>
        <dbReference type="Pfam" id="PF12022"/>
    </source>
</evidence>
<reference evidence="13" key="1">
    <citation type="submission" date="2025-08" db="UniProtKB">
        <authorList>
            <consortium name="RefSeq"/>
        </authorList>
    </citation>
    <scope>IDENTIFICATION</scope>
    <source>
        <strain evidence="13">14028-0561.14</strain>
        <tissue evidence="13">Whole fly</tissue>
    </source>
</reference>
<evidence type="ECO:0000256" key="6">
    <source>
        <dbReference type="ARBA" id="ARBA00023034"/>
    </source>
</evidence>
<evidence type="ECO:0000259" key="10">
    <source>
        <dbReference type="Pfam" id="PF06148"/>
    </source>
</evidence>
<dbReference type="Pfam" id="PF12022">
    <property type="entry name" value="COG2_C"/>
    <property type="match status" value="1"/>
</dbReference>
<protein>
    <recommendedName>
        <fullName evidence="3">Conserved oligomeric Golgi complex subunit 2</fullName>
    </recommendedName>
    <alternativeName>
        <fullName evidence="8">Component of oligomeric Golgi complex 2</fullName>
    </alternativeName>
</protein>
<keyword evidence="6" id="KW-0333">Golgi apparatus</keyword>
<evidence type="ECO:0000256" key="2">
    <source>
        <dbReference type="ARBA" id="ARBA00007603"/>
    </source>
</evidence>
<dbReference type="RefSeq" id="XP_017031531.1">
    <property type="nucleotide sequence ID" value="XM_017176042.3"/>
</dbReference>
<keyword evidence="7" id="KW-0472">Membrane</keyword>